<feature type="compositionally biased region" description="Low complexity" evidence="1">
    <location>
        <begin position="1094"/>
        <end position="1105"/>
    </location>
</feature>
<keyword evidence="3" id="KW-1185">Reference proteome</keyword>
<feature type="compositionally biased region" description="Basic and acidic residues" evidence="1">
    <location>
        <begin position="646"/>
        <end position="655"/>
    </location>
</feature>
<dbReference type="HOGENOM" id="CLU_007499_0_0_1"/>
<feature type="region of interest" description="Disordered" evidence="1">
    <location>
        <begin position="239"/>
        <end position="279"/>
    </location>
</feature>
<evidence type="ECO:0000256" key="1">
    <source>
        <dbReference type="SAM" id="MobiDB-lite"/>
    </source>
</evidence>
<dbReference type="eggNOG" id="ENOG502S984">
    <property type="taxonomic scope" value="Eukaryota"/>
</dbReference>
<dbReference type="AlphaFoldDB" id="W9XVL8"/>
<feature type="compositionally biased region" description="Polar residues" evidence="1">
    <location>
        <begin position="675"/>
        <end position="691"/>
    </location>
</feature>
<feature type="region of interest" description="Disordered" evidence="1">
    <location>
        <begin position="761"/>
        <end position="799"/>
    </location>
</feature>
<feature type="compositionally biased region" description="Pro residues" evidence="1">
    <location>
        <begin position="1"/>
        <end position="10"/>
    </location>
</feature>
<name>W9XVL8_9EURO</name>
<dbReference type="Proteomes" id="UP000019478">
    <property type="component" value="Unassembled WGS sequence"/>
</dbReference>
<dbReference type="RefSeq" id="XP_007733597.1">
    <property type="nucleotide sequence ID" value="XM_007735407.1"/>
</dbReference>
<dbReference type="GeneID" id="19169397"/>
<organism evidence="2 3">
    <name type="scientific">Capronia epimyces CBS 606.96</name>
    <dbReference type="NCBI Taxonomy" id="1182542"/>
    <lineage>
        <taxon>Eukaryota</taxon>
        <taxon>Fungi</taxon>
        <taxon>Dikarya</taxon>
        <taxon>Ascomycota</taxon>
        <taxon>Pezizomycotina</taxon>
        <taxon>Eurotiomycetes</taxon>
        <taxon>Chaetothyriomycetidae</taxon>
        <taxon>Chaetothyriales</taxon>
        <taxon>Herpotrichiellaceae</taxon>
        <taxon>Capronia</taxon>
    </lineage>
</organism>
<feature type="region of interest" description="Disordered" evidence="1">
    <location>
        <begin position="1"/>
        <end position="59"/>
    </location>
</feature>
<protein>
    <submittedName>
        <fullName evidence="2">Uncharacterized protein</fullName>
    </submittedName>
</protein>
<evidence type="ECO:0000313" key="2">
    <source>
        <dbReference type="EMBL" id="EXJ84612.1"/>
    </source>
</evidence>
<sequence>MTSPHSPVPPVTGFNAAQNPGPSLSTSQSQPCPDNVTGTQNTVSVRPPTVVQGQSNDDRAYQEGVRLSLQDQNRTHSTAKQGAELDNLIFSLNNEFPLLDDPEGDTVIYLGPPPKMPEQTDKEYQYIVNHFDHVYVVKSTTLRLMGESSRFNDRDLLGPKSVRTERILRKLGILAKAEAKKGQKFKYHIDLRPPNEGDEAVFLLTELTCSRGVLTWHLAFDKYGLPPLAVSGHDGYGDCPQAVNDPSPSGSSRATTTKTNVSSASHPVSKHVPSGTEAAPPVDAPLLKIGPEYSPIRHWSAIERLLHAIHGNDPKLDSAAKVWTYFAIARYFRCAHHERVSGWITAWIYENNNVDFIQNNPEVAYRMGMGIRSSVLVQDAFSILVGERALTNVLGEFNPAILSPLDQSVHGRKLELLGDDERNRIDHAAASFVTRIRGVVHYLCQDMGWLLKCRSYALLNEAGKVTPTELELLESTKHLVKEYIRSRIYYVLCQDQGTFSELEGDPESTLPFRPSTGEHYHSVYNSLNQPMRMFTKTFWLALQRTDFGAASHNTTHKGTVGIHTNTSPYIDALRELCRDDPENRIKPISRSTLDKKIAAVNRILWRVPLDEGTQARLDLLSGFGKIPERHAESTQVEAIPSGIPKHSFDRSEHSSPDVSLAKRRKTLESKDMPQNLPSASRTSLFSASQDRSPVKSRKTSGLNTYGNRSSPMPKDDQPAVAHRPKQKGVLENVRTYVQNHISRPSEQADEDQEPLMHQIRSTSGPQTHAHSPEPSVSDVQSTNDASGPEPDPPTAGFPIEPTTAAVVEASHSLDMQFNAWKGIWEDWGTPEKSEKDAFMAWGDDPTNTTNTTWTLAYPISPATLLHQVNNEISNLCSTILYPSHLFHQSGLLPTNLFDNLLCLDANEFRYLPLWNPDGLDDGSGGVFDECPVPNLDPLSSRYEPFAAGRIRAPYDQDQNRETDSEFTDIASEAISTVGKASKLATDGTETVKSLSSISLGESARGDGDDDGETVVLSCGLGSVVQGLHDMEITRADNERDTAVGMSDDDVEAGDGVEDKPEDDDGLYEDDDDDDYNDGYGGDDDTNTMNGHQETSTTLQPSPTSTGDRGDRDDFEWL</sequence>
<reference evidence="2 3" key="1">
    <citation type="submission" date="2013-03" db="EMBL/GenBank/DDBJ databases">
        <title>The Genome Sequence of Capronia epimyces CBS 606.96.</title>
        <authorList>
            <consortium name="The Broad Institute Genomics Platform"/>
            <person name="Cuomo C."/>
            <person name="de Hoog S."/>
            <person name="Gorbushina A."/>
            <person name="Walker B."/>
            <person name="Young S.K."/>
            <person name="Zeng Q."/>
            <person name="Gargeya S."/>
            <person name="Fitzgerald M."/>
            <person name="Haas B."/>
            <person name="Abouelleil A."/>
            <person name="Allen A.W."/>
            <person name="Alvarado L."/>
            <person name="Arachchi H.M."/>
            <person name="Berlin A.M."/>
            <person name="Chapman S.B."/>
            <person name="Gainer-Dewar J."/>
            <person name="Goldberg J."/>
            <person name="Griggs A."/>
            <person name="Gujja S."/>
            <person name="Hansen M."/>
            <person name="Howarth C."/>
            <person name="Imamovic A."/>
            <person name="Ireland A."/>
            <person name="Larimer J."/>
            <person name="McCowan C."/>
            <person name="Murphy C."/>
            <person name="Pearson M."/>
            <person name="Poon T.W."/>
            <person name="Priest M."/>
            <person name="Roberts A."/>
            <person name="Saif S."/>
            <person name="Shea T."/>
            <person name="Sisk P."/>
            <person name="Sykes S."/>
            <person name="Wortman J."/>
            <person name="Nusbaum C."/>
            <person name="Birren B."/>
        </authorList>
    </citation>
    <scope>NUCLEOTIDE SEQUENCE [LARGE SCALE GENOMIC DNA]</scope>
    <source>
        <strain evidence="2 3">CBS 606.96</strain>
    </source>
</reference>
<accession>W9XVL8</accession>
<feature type="compositionally biased region" description="Polar residues" evidence="1">
    <location>
        <begin position="699"/>
        <end position="710"/>
    </location>
</feature>
<dbReference type="EMBL" id="AMGY01000004">
    <property type="protein sequence ID" value="EXJ84612.1"/>
    <property type="molecule type" value="Genomic_DNA"/>
</dbReference>
<gene>
    <name evidence="2" type="ORF">A1O3_05282</name>
</gene>
<feature type="compositionally biased region" description="Polar residues" evidence="1">
    <location>
        <begin position="244"/>
        <end position="266"/>
    </location>
</feature>
<feature type="region of interest" description="Disordered" evidence="1">
    <location>
        <begin position="1034"/>
        <end position="1117"/>
    </location>
</feature>
<evidence type="ECO:0000313" key="3">
    <source>
        <dbReference type="Proteomes" id="UP000019478"/>
    </source>
</evidence>
<comment type="caution">
    <text evidence="2">The sequence shown here is derived from an EMBL/GenBank/DDBJ whole genome shotgun (WGS) entry which is preliminary data.</text>
</comment>
<feature type="compositionally biased region" description="Acidic residues" evidence="1">
    <location>
        <begin position="1046"/>
        <end position="1085"/>
    </location>
</feature>
<dbReference type="OrthoDB" id="5371510at2759"/>
<feature type="region of interest" description="Disordered" evidence="1">
    <location>
        <begin position="631"/>
        <end position="731"/>
    </location>
</feature>
<proteinExistence type="predicted"/>
<feature type="compositionally biased region" description="Polar residues" evidence="1">
    <location>
        <begin position="15"/>
        <end position="44"/>
    </location>
</feature>